<dbReference type="InterPro" id="IPR001628">
    <property type="entry name" value="Znf_hrmn_rcpt"/>
</dbReference>
<keyword evidence="7" id="KW-0675">Receptor</keyword>
<dbReference type="SUPFAM" id="SSF57716">
    <property type="entry name" value="Glucocorticoid receptor-like (DNA-binding domain)"/>
    <property type="match status" value="1"/>
</dbReference>
<evidence type="ECO:0000256" key="4">
    <source>
        <dbReference type="ARBA" id="ARBA00023015"/>
    </source>
</evidence>
<keyword evidence="12" id="KW-1185">Reference proteome</keyword>
<dbReference type="PROSITE" id="PS51030">
    <property type="entry name" value="NUCLEAR_REC_DBD_2"/>
    <property type="match status" value="1"/>
</dbReference>
<dbReference type="PANTHER" id="PTHR24085:SF7">
    <property type="entry name" value="RETINOIC ACID RECEPTOR GAMMA"/>
    <property type="match status" value="1"/>
</dbReference>
<sequence>MHTHMLKYTRTKPPKSPQNCFLPRTVQTAVGSAGGVGPPGLSLWLAPQGWHCPVSPTQSVLLSRPPTPMSSCLPDLLCCAVGWGELHGMGSSRGWGPRASCFAPQALRHRVAAQRRWCPIHPRHRRRHASTSHVSSAATNPRGTTTASAPARAARWVPRGGHGPVPCASPPQFPHHPVSLPRLQGFFRRSIQKNMVYTCHRDKNCQINKVTRNRCQFCRLQKCFDVGMSKEGVWGGLCRCPGGHSCIHVSLGAVPRVRLPPGPPGCSWDPAVCTSGLLLVLNCPRAPWGCPHCPGVPTLPGDGDSTHSGAFSMWGAEQGHPLRVPPGWGTRGCIVLYVDILPLPYPVPAPWGGGSAAWGGDGSRGHPWGTPTAERCLGDGGSTGMGSPMGGMPEGSHWVPLPHGVPTVSPPLPPQPCAMTAIRRRRR</sequence>
<keyword evidence="2" id="KW-0863">Zinc-finger</keyword>
<keyword evidence="8" id="KW-0539">Nucleus</keyword>
<dbReference type="GO" id="GO:0000981">
    <property type="term" value="F:DNA-binding transcription factor activity, RNA polymerase II-specific"/>
    <property type="evidence" value="ECO:0007669"/>
    <property type="project" value="TreeGrafter"/>
</dbReference>
<evidence type="ECO:0000256" key="6">
    <source>
        <dbReference type="ARBA" id="ARBA00023163"/>
    </source>
</evidence>
<dbReference type="GO" id="GO:0071376">
    <property type="term" value="P:cellular response to corticotropin-releasing hormone stimulus"/>
    <property type="evidence" value="ECO:0007669"/>
    <property type="project" value="TreeGrafter"/>
</dbReference>
<dbReference type="GO" id="GO:0035259">
    <property type="term" value="F:nuclear glucocorticoid receptor binding"/>
    <property type="evidence" value="ECO:0007669"/>
    <property type="project" value="TreeGrafter"/>
</dbReference>
<evidence type="ECO:0000256" key="5">
    <source>
        <dbReference type="ARBA" id="ARBA00023125"/>
    </source>
</evidence>
<dbReference type="SMART" id="SM00399">
    <property type="entry name" value="ZnF_C4"/>
    <property type="match status" value="1"/>
</dbReference>
<evidence type="ECO:0000256" key="9">
    <source>
        <dbReference type="SAM" id="MobiDB-lite"/>
    </source>
</evidence>
<dbReference type="Proteomes" id="UP000694428">
    <property type="component" value="Unplaced"/>
</dbReference>
<evidence type="ECO:0000256" key="3">
    <source>
        <dbReference type="ARBA" id="ARBA00022833"/>
    </source>
</evidence>
<dbReference type="Ensembl" id="ENSPSTT00000003704.1">
    <property type="protein sequence ID" value="ENSPSTP00000003532.1"/>
    <property type="gene ID" value="ENSPSTG00000002581.1"/>
</dbReference>
<feature type="domain" description="Nuclear receptor" evidence="10">
    <location>
        <begin position="184"/>
        <end position="235"/>
    </location>
</feature>
<organism evidence="11 12">
    <name type="scientific">Pavo cristatus</name>
    <name type="common">Indian peafowl</name>
    <name type="synonym">Blue peafowl</name>
    <dbReference type="NCBI Taxonomy" id="9049"/>
    <lineage>
        <taxon>Eukaryota</taxon>
        <taxon>Metazoa</taxon>
        <taxon>Chordata</taxon>
        <taxon>Craniata</taxon>
        <taxon>Vertebrata</taxon>
        <taxon>Euteleostomi</taxon>
        <taxon>Archelosauria</taxon>
        <taxon>Archosauria</taxon>
        <taxon>Dinosauria</taxon>
        <taxon>Saurischia</taxon>
        <taxon>Theropoda</taxon>
        <taxon>Coelurosauria</taxon>
        <taxon>Aves</taxon>
        <taxon>Neognathae</taxon>
        <taxon>Galloanserae</taxon>
        <taxon>Galliformes</taxon>
        <taxon>Phasianidae</taxon>
        <taxon>Phasianinae</taxon>
        <taxon>Pavo</taxon>
    </lineage>
</organism>
<evidence type="ECO:0000256" key="8">
    <source>
        <dbReference type="ARBA" id="ARBA00023242"/>
    </source>
</evidence>
<dbReference type="PRINTS" id="PR00047">
    <property type="entry name" value="STROIDFINGER"/>
</dbReference>
<dbReference type="Pfam" id="PF00105">
    <property type="entry name" value="zf-C4"/>
    <property type="match status" value="1"/>
</dbReference>
<keyword evidence="5" id="KW-0238">DNA-binding</keyword>
<name>A0A8C9EQF7_PAVCR</name>
<dbReference type="GO" id="GO:0005667">
    <property type="term" value="C:transcription regulator complex"/>
    <property type="evidence" value="ECO:0007669"/>
    <property type="project" value="TreeGrafter"/>
</dbReference>
<reference evidence="11" key="2">
    <citation type="submission" date="2025-09" db="UniProtKB">
        <authorList>
            <consortium name="Ensembl"/>
        </authorList>
    </citation>
    <scope>IDENTIFICATION</scope>
</reference>
<protein>
    <recommendedName>
        <fullName evidence="10">Nuclear receptor domain-containing protein</fullName>
    </recommendedName>
</protein>
<evidence type="ECO:0000313" key="12">
    <source>
        <dbReference type="Proteomes" id="UP000694428"/>
    </source>
</evidence>
<dbReference type="GO" id="GO:0005634">
    <property type="term" value="C:nucleus"/>
    <property type="evidence" value="ECO:0007669"/>
    <property type="project" value="TreeGrafter"/>
</dbReference>
<feature type="region of interest" description="Disordered" evidence="9">
    <location>
        <begin position="123"/>
        <end position="149"/>
    </location>
</feature>
<dbReference type="AlphaFoldDB" id="A0A8C9EQF7"/>
<evidence type="ECO:0000256" key="1">
    <source>
        <dbReference type="ARBA" id="ARBA00022723"/>
    </source>
</evidence>
<feature type="compositionally biased region" description="Low complexity" evidence="9">
    <location>
        <begin position="131"/>
        <end position="149"/>
    </location>
</feature>
<keyword evidence="6" id="KW-0804">Transcription</keyword>
<dbReference type="Gene3D" id="3.30.50.10">
    <property type="entry name" value="Erythroid Transcription Factor GATA-1, subunit A"/>
    <property type="match status" value="1"/>
</dbReference>
<evidence type="ECO:0000313" key="11">
    <source>
        <dbReference type="Ensembl" id="ENSPSTP00000003532.1"/>
    </source>
</evidence>
<evidence type="ECO:0000259" key="10">
    <source>
        <dbReference type="PROSITE" id="PS51030"/>
    </source>
</evidence>
<evidence type="ECO:0000256" key="2">
    <source>
        <dbReference type="ARBA" id="ARBA00022771"/>
    </source>
</evidence>
<dbReference type="InterPro" id="IPR013088">
    <property type="entry name" value="Znf_NHR/GATA"/>
</dbReference>
<dbReference type="PANTHER" id="PTHR24085">
    <property type="entry name" value="NUCLEAR HORMONE RECEPTOR"/>
    <property type="match status" value="1"/>
</dbReference>
<reference evidence="11" key="1">
    <citation type="submission" date="2025-08" db="UniProtKB">
        <authorList>
            <consortium name="Ensembl"/>
        </authorList>
    </citation>
    <scope>IDENTIFICATION</scope>
</reference>
<feature type="region of interest" description="Disordered" evidence="9">
    <location>
        <begin position="405"/>
        <end position="427"/>
    </location>
</feature>
<accession>A0A8C9EQF7</accession>
<keyword evidence="3" id="KW-0862">Zinc</keyword>
<keyword evidence="4" id="KW-0805">Transcription regulation</keyword>
<evidence type="ECO:0000256" key="7">
    <source>
        <dbReference type="ARBA" id="ARBA00023170"/>
    </source>
</evidence>
<dbReference type="GO" id="GO:0008270">
    <property type="term" value="F:zinc ion binding"/>
    <property type="evidence" value="ECO:0007669"/>
    <property type="project" value="UniProtKB-KW"/>
</dbReference>
<dbReference type="GO" id="GO:0000978">
    <property type="term" value="F:RNA polymerase II cis-regulatory region sequence-specific DNA binding"/>
    <property type="evidence" value="ECO:0007669"/>
    <property type="project" value="TreeGrafter"/>
</dbReference>
<keyword evidence="1" id="KW-0479">Metal-binding</keyword>
<proteinExistence type="predicted"/>